<protein>
    <submittedName>
        <fullName evidence="2">Uncharacterized protein</fullName>
    </submittedName>
</protein>
<proteinExistence type="predicted"/>
<evidence type="ECO:0000313" key="3">
    <source>
        <dbReference type="Proteomes" id="UP001208131"/>
    </source>
</evidence>
<sequence>MKEIFKIFVLLVMICTFTACAAGGKTSDTKDISIKLESFSDVKKDILSTDTEYENISVPTETLQTLANDLPEKAELADLKQVNDREQCFGKIRPLFISDKDYKKEYYQGFDSSFPAGNVYDDTTYYLNVASNGGIGFLSKESAYDCETIKTVFVDRPYEDEEYVLGGQTYKLSQGVEYVDGFLQALTDSGFGNMKIAYVDVLKYDQENALLFHIQRTVDGIALNDFFYSDGDFDEYPYFGAKLYMTAPNTVGEFLGDHGFCELDGSAESVDKCVTLESALDICENTLAANHKYTVNKIDLGYMQNVVKANGEPWNKDSDGQFYFQGDTKYKTELGWFIWLDTTTDNERMVFVNALNGEALVLFNNADVSEN</sequence>
<evidence type="ECO:0000313" key="2">
    <source>
        <dbReference type="EMBL" id="MCU6706518.1"/>
    </source>
</evidence>
<feature type="chain" id="PRO_5041993180" evidence="1">
    <location>
        <begin position="22"/>
        <end position="371"/>
    </location>
</feature>
<gene>
    <name evidence="2" type="ORF">OCV57_11360</name>
</gene>
<keyword evidence="1" id="KW-0732">Signal</keyword>
<feature type="signal peptide" evidence="1">
    <location>
        <begin position="1"/>
        <end position="21"/>
    </location>
</feature>
<dbReference type="PROSITE" id="PS51257">
    <property type="entry name" value="PROKAR_LIPOPROTEIN"/>
    <property type="match status" value="1"/>
</dbReference>
<organism evidence="2 3">
    <name type="scientific">Hominimerdicola aceti</name>
    <dbReference type="NCBI Taxonomy" id="2981726"/>
    <lineage>
        <taxon>Bacteria</taxon>
        <taxon>Bacillati</taxon>
        <taxon>Bacillota</taxon>
        <taxon>Clostridia</taxon>
        <taxon>Eubacteriales</taxon>
        <taxon>Oscillospiraceae</taxon>
        <taxon>Hominimerdicola</taxon>
    </lineage>
</organism>
<comment type="caution">
    <text evidence="2">The sequence shown here is derived from an EMBL/GenBank/DDBJ whole genome shotgun (WGS) entry which is preliminary data.</text>
</comment>
<accession>A0AAE3IMA9</accession>
<evidence type="ECO:0000256" key="1">
    <source>
        <dbReference type="SAM" id="SignalP"/>
    </source>
</evidence>
<dbReference type="AlphaFoldDB" id="A0AAE3IMA9"/>
<dbReference type="Proteomes" id="UP001208131">
    <property type="component" value="Unassembled WGS sequence"/>
</dbReference>
<name>A0AAE3IMA9_9FIRM</name>
<keyword evidence="3" id="KW-1185">Reference proteome</keyword>
<reference evidence="2 3" key="1">
    <citation type="journal article" date="2021" name="ISME Commun">
        <title>Automated analysis of genomic sequences facilitates high-throughput and comprehensive description of bacteria.</title>
        <authorList>
            <person name="Hitch T.C.A."/>
        </authorList>
    </citation>
    <scope>NUCLEOTIDE SEQUENCE [LARGE SCALE GENOMIC DNA]</scope>
    <source>
        <strain evidence="2 3">Sanger_31</strain>
    </source>
</reference>
<dbReference type="RefSeq" id="WP_267301657.1">
    <property type="nucleotide sequence ID" value="NZ_JAOQJZ010000013.1"/>
</dbReference>
<dbReference type="EMBL" id="JAOQJZ010000013">
    <property type="protein sequence ID" value="MCU6706518.1"/>
    <property type="molecule type" value="Genomic_DNA"/>
</dbReference>